<reference evidence="2 3" key="1">
    <citation type="submission" date="2019-05" db="EMBL/GenBank/DDBJ databases">
        <title>Another draft genome of Portunus trituberculatus and its Hox gene families provides insights of decapod evolution.</title>
        <authorList>
            <person name="Jeong J.-H."/>
            <person name="Song I."/>
            <person name="Kim S."/>
            <person name="Choi T."/>
            <person name="Kim D."/>
            <person name="Ryu S."/>
            <person name="Kim W."/>
        </authorList>
    </citation>
    <scope>NUCLEOTIDE SEQUENCE [LARGE SCALE GENOMIC DNA]</scope>
    <source>
        <tissue evidence="2">Muscle</tissue>
    </source>
</reference>
<evidence type="ECO:0000313" key="3">
    <source>
        <dbReference type="Proteomes" id="UP000324222"/>
    </source>
</evidence>
<dbReference type="EMBL" id="VSRR010105775">
    <property type="protein sequence ID" value="MPC96377.1"/>
    <property type="molecule type" value="Genomic_DNA"/>
</dbReference>
<feature type="region of interest" description="Disordered" evidence="1">
    <location>
        <begin position="1"/>
        <end position="27"/>
    </location>
</feature>
<protein>
    <submittedName>
        <fullName evidence="2">Uncharacterized protein</fullName>
    </submittedName>
</protein>
<dbReference type="AlphaFoldDB" id="A0A5B7JTD0"/>
<keyword evidence="3" id="KW-1185">Reference proteome</keyword>
<sequence>MVRDTSQENSTPCCSRHRAGEGGTGKAGDVQVMMVMVAVVVERHTQHGSSNGGGGGDGGGDCSNGGGRVFDTATRVNDAVFLSFLASLAALCSGEMGVDREAVVEVIRCPGNHYCCAL</sequence>
<evidence type="ECO:0000313" key="2">
    <source>
        <dbReference type="EMBL" id="MPC96377.1"/>
    </source>
</evidence>
<proteinExistence type="predicted"/>
<dbReference type="Proteomes" id="UP000324222">
    <property type="component" value="Unassembled WGS sequence"/>
</dbReference>
<accession>A0A5B7JTD0</accession>
<evidence type="ECO:0000256" key="1">
    <source>
        <dbReference type="SAM" id="MobiDB-lite"/>
    </source>
</evidence>
<gene>
    <name evidence="2" type="ORF">E2C01_091636</name>
</gene>
<comment type="caution">
    <text evidence="2">The sequence shown here is derived from an EMBL/GenBank/DDBJ whole genome shotgun (WGS) entry which is preliminary data.</text>
</comment>
<name>A0A5B7JTD0_PORTR</name>
<organism evidence="2 3">
    <name type="scientific">Portunus trituberculatus</name>
    <name type="common">Swimming crab</name>
    <name type="synonym">Neptunus trituberculatus</name>
    <dbReference type="NCBI Taxonomy" id="210409"/>
    <lineage>
        <taxon>Eukaryota</taxon>
        <taxon>Metazoa</taxon>
        <taxon>Ecdysozoa</taxon>
        <taxon>Arthropoda</taxon>
        <taxon>Crustacea</taxon>
        <taxon>Multicrustacea</taxon>
        <taxon>Malacostraca</taxon>
        <taxon>Eumalacostraca</taxon>
        <taxon>Eucarida</taxon>
        <taxon>Decapoda</taxon>
        <taxon>Pleocyemata</taxon>
        <taxon>Brachyura</taxon>
        <taxon>Eubrachyura</taxon>
        <taxon>Portunoidea</taxon>
        <taxon>Portunidae</taxon>
        <taxon>Portuninae</taxon>
        <taxon>Portunus</taxon>
    </lineage>
</organism>